<dbReference type="InterPro" id="IPR036409">
    <property type="entry name" value="Aldolase_II/adducin_N_sf"/>
</dbReference>
<feature type="non-terminal residue" evidence="1">
    <location>
        <position position="41"/>
    </location>
</feature>
<evidence type="ECO:0008006" key="2">
    <source>
        <dbReference type="Google" id="ProtNLM"/>
    </source>
</evidence>
<comment type="caution">
    <text evidence="1">The sequence shown here is derived from an EMBL/GenBank/DDBJ whole genome shotgun (WGS) entry which is preliminary data.</text>
</comment>
<proteinExistence type="predicted"/>
<protein>
    <recommendedName>
        <fullName evidence="2">Class II aldolase/adducin N-terminal domain-containing protein</fullName>
    </recommendedName>
</protein>
<accession>X0WL25</accession>
<dbReference type="AlphaFoldDB" id="X0WL25"/>
<evidence type="ECO:0000313" key="1">
    <source>
        <dbReference type="EMBL" id="GAG13391.1"/>
    </source>
</evidence>
<reference evidence="1" key="1">
    <citation type="journal article" date="2014" name="Front. Microbiol.">
        <title>High frequency of phylogenetically diverse reductive dehalogenase-homologous genes in deep subseafloor sedimentary metagenomes.</title>
        <authorList>
            <person name="Kawai M."/>
            <person name="Futagami T."/>
            <person name="Toyoda A."/>
            <person name="Takaki Y."/>
            <person name="Nishi S."/>
            <person name="Hori S."/>
            <person name="Arai W."/>
            <person name="Tsubouchi T."/>
            <person name="Morono Y."/>
            <person name="Uchiyama I."/>
            <person name="Ito T."/>
            <person name="Fujiyama A."/>
            <person name="Inagaki F."/>
            <person name="Takami H."/>
        </authorList>
    </citation>
    <scope>NUCLEOTIDE SEQUENCE</scope>
    <source>
        <strain evidence="1">Expedition CK06-06</strain>
    </source>
</reference>
<organism evidence="1">
    <name type="scientific">marine sediment metagenome</name>
    <dbReference type="NCBI Taxonomy" id="412755"/>
    <lineage>
        <taxon>unclassified sequences</taxon>
        <taxon>metagenomes</taxon>
        <taxon>ecological metagenomes</taxon>
    </lineage>
</organism>
<dbReference type="Gene3D" id="3.40.225.10">
    <property type="entry name" value="Class II aldolase/adducin N-terminal domain"/>
    <property type="match status" value="1"/>
</dbReference>
<name>X0WL25_9ZZZZ</name>
<gene>
    <name evidence="1" type="ORF">S01H1_37677</name>
</gene>
<dbReference type="SUPFAM" id="SSF53639">
    <property type="entry name" value="AraD/HMP-PK domain-like"/>
    <property type="match status" value="1"/>
</dbReference>
<dbReference type="EMBL" id="BARS01023670">
    <property type="protein sequence ID" value="GAG13391.1"/>
    <property type="molecule type" value="Genomic_DNA"/>
</dbReference>
<sequence length="41" mass="4663">MKFEISEKFKKLIVDTGRELYKQSLTIGTWGNISVLDSETG</sequence>